<reference evidence="2 3" key="1">
    <citation type="submission" date="2013-09" db="EMBL/GenBank/DDBJ databases">
        <title>Whole genome shotgun sequence of Novosphingobium tardaugens NBRC 16725.</title>
        <authorList>
            <person name="Isaki S."/>
            <person name="Hosoyama A."/>
            <person name="Tsuchikane K."/>
            <person name="Katsumata H."/>
            <person name="Ando Y."/>
            <person name="Yamazaki S."/>
            <person name="Fujita N."/>
        </authorList>
    </citation>
    <scope>NUCLEOTIDE SEQUENCE [LARGE SCALE GENOMIC DNA]</scope>
    <source>
        <strain evidence="2 3">NBRC 16725</strain>
    </source>
</reference>
<keyword evidence="1" id="KW-0472">Membrane</keyword>
<keyword evidence="1" id="KW-0812">Transmembrane</keyword>
<dbReference type="Proteomes" id="UP000016568">
    <property type="component" value="Unassembled WGS sequence"/>
</dbReference>
<protein>
    <submittedName>
        <fullName evidence="2">Uncharacterized protein</fullName>
    </submittedName>
</protein>
<sequence length="69" mass="7503">MTDRTLTDADVQAIVDKLKSELVADFYGDLGRGVWAFCKKALIGLILVLAVYGMASSKVPFINVTEVKP</sequence>
<dbReference type="OrthoDB" id="9182638at2"/>
<keyword evidence="1" id="KW-1133">Transmembrane helix</keyword>
<proteinExistence type="predicted"/>
<accession>U2YQF8</accession>
<dbReference type="RefSeq" id="WP_021691720.1">
    <property type="nucleotide sequence ID" value="NZ_BASZ01000012.1"/>
</dbReference>
<gene>
    <name evidence="2" type="ORF">NT2_12_01600</name>
</gene>
<comment type="caution">
    <text evidence="2">The sequence shown here is derived from an EMBL/GenBank/DDBJ whole genome shotgun (WGS) entry which is preliminary data.</text>
</comment>
<evidence type="ECO:0000256" key="1">
    <source>
        <dbReference type="SAM" id="Phobius"/>
    </source>
</evidence>
<keyword evidence="3" id="KW-1185">Reference proteome</keyword>
<evidence type="ECO:0000313" key="2">
    <source>
        <dbReference type="EMBL" id="GAD50902.1"/>
    </source>
</evidence>
<organism evidence="2 3">
    <name type="scientific">Caenibius tardaugens NBRC 16725</name>
    <dbReference type="NCBI Taxonomy" id="1219035"/>
    <lineage>
        <taxon>Bacteria</taxon>
        <taxon>Pseudomonadati</taxon>
        <taxon>Pseudomonadota</taxon>
        <taxon>Alphaproteobacteria</taxon>
        <taxon>Sphingomonadales</taxon>
        <taxon>Erythrobacteraceae</taxon>
        <taxon>Caenibius</taxon>
    </lineage>
</organism>
<dbReference type="KEGG" id="ntd:EGO55_10370"/>
<dbReference type="AlphaFoldDB" id="U2YQF8"/>
<name>U2YQF8_9SPHN</name>
<evidence type="ECO:0000313" key="3">
    <source>
        <dbReference type="Proteomes" id="UP000016568"/>
    </source>
</evidence>
<feature type="transmembrane region" description="Helical" evidence="1">
    <location>
        <begin position="34"/>
        <end position="55"/>
    </location>
</feature>
<dbReference type="EMBL" id="BASZ01000012">
    <property type="protein sequence ID" value="GAD50902.1"/>
    <property type="molecule type" value="Genomic_DNA"/>
</dbReference>